<dbReference type="OrthoDB" id="439808at2759"/>
<dbReference type="AlphaFoldDB" id="A0A4Y7PFV3"/>
<evidence type="ECO:0000313" key="5">
    <source>
        <dbReference type="EMBL" id="TDL14314.1"/>
    </source>
</evidence>
<keyword evidence="6" id="KW-1185">Reference proteome</keyword>
<feature type="compositionally biased region" description="Basic and acidic residues" evidence="3">
    <location>
        <begin position="479"/>
        <end position="497"/>
    </location>
</feature>
<dbReference type="InterPro" id="IPR035979">
    <property type="entry name" value="RBD_domain_sf"/>
</dbReference>
<dbReference type="InterPro" id="IPR012677">
    <property type="entry name" value="Nucleotide-bd_a/b_plait_sf"/>
</dbReference>
<organism evidence="5 6">
    <name type="scientific">Rickenella mellea</name>
    <dbReference type="NCBI Taxonomy" id="50990"/>
    <lineage>
        <taxon>Eukaryota</taxon>
        <taxon>Fungi</taxon>
        <taxon>Dikarya</taxon>
        <taxon>Basidiomycota</taxon>
        <taxon>Agaricomycotina</taxon>
        <taxon>Agaricomycetes</taxon>
        <taxon>Hymenochaetales</taxon>
        <taxon>Rickenellaceae</taxon>
        <taxon>Rickenella</taxon>
    </lineage>
</organism>
<dbReference type="InterPro" id="IPR000504">
    <property type="entry name" value="RRM_dom"/>
</dbReference>
<feature type="region of interest" description="Disordered" evidence="3">
    <location>
        <begin position="1"/>
        <end position="257"/>
    </location>
</feature>
<proteinExistence type="predicted"/>
<reference evidence="5 6" key="1">
    <citation type="submission" date="2018-06" db="EMBL/GenBank/DDBJ databases">
        <title>A transcriptomic atlas of mushroom development highlights an independent origin of complex multicellularity.</title>
        <authorList>
            <consortium name="DOE Joint Genome Institute"/>
            <person name="Krizsan K."/>
            <person name="Almasi E."/>
            <person name="Merenyi Z."/>
            <person name="Sahu N."/>
            <person name="Viragh M."/>
            <person name="Koszo T."/>
            <person name="Mondo S."/>
            <person name="Kiss B."/>
            <person name="Balint B."/>
            <person name="Kues U."/>
            <person name="Barry K."/>
            <person name="Hegedus J.C."/>
            <person name="Henrissat B."/>
            <person name="Johnson J."/>
            <person name="Lipzen A."/>
            <person name="Ohm R."/>
            <person name="Nagy I."/>
            <person name="Pangilinan J."/>
            <person name="Yan J."/>
            <person name="Xiong Y."/>
            <person name="Grigoriev I.V."/>
            <person name="Hibbett D.S."/>
            <person name="Nagy L.G."/>
        </authorList>
    </citation>
    <scope>NUCLEOTIDE SEQUENCE [LARGE SCALE GENOMIC DNA]</scope>
    <source>
        <strain evidence="5 6">SZMC22713</strain>
    </source>
</reference>
<accession>A0A4Y7PFV3</accession>
<evidence type="ECO:0000256" key="3">
    <source>
        <dbReference type="SAM" id="MobiDB-lite"/>
    </source>
</evidence>
<feature type="domain" description="RRM" evidence="4">
    <location>
        <begin position="358"/>
        <end position="436"/>
    </location>
</feature>
<feature type="domain" description="RRM" evidence="4">
    <location>
        <begin position="260"/>
        <end position="337"/>
    </location>
</feature>
<dbReference type="STRING" id="50990.A0A4Y7PFV3"/>
<dbReference type="SMART" id="SM00360">
    <property type="entry name" value="RRM"/>
    <property type="match status" value="2"/>
</dbReference>
<feature type="compositionally biased region" description="Acidic residues" evidence="3">
    <location>
        <begin position="204"/>
        <end position="218"/>
    </location>
</feature>
<dbReference type="PROSITE" id="PS50102">
    <property type="entry name" value="RRM"/>
    <property type="match status" value="2"/>
</dbReference>
<feature type="compositionally biased region" description="Low complexity" evidence="3">
    <location>
        <begin position="160"/>
        <end position="170"/>
    </location>
</feature>
<feature type="compositionally biased region" description="Acidic residues" evidence="3">
    <location>
        <begin position="57"/>
        <end position="66"/>
    </location>
</feature>
<dbReference type="PANTHER" id="PTHR48027">
    <property type="entry name" value="HETEROGENEOUS NUCLEAR RIBONUCLEOPROTEIN 87F-RELATED"/>
    <property type="match status" value="1"/>
</dbReference>
<feature type="compositionally biased region" description="Gly residues" evidence="3">
    <location>
        <begin position="440"/>
        <end position="478"/>
    </location>
</feature>
<feature type="compositionally biased region" description="Acidic residues" evidence="3">
    <location>
        <begin position="92"/>
        <end position="103"/>
    </location>
</feature>
<evidence type="ECO:0000256" key="2">
    <source>
        <dbReference type="PROSITE-ProRule" id="PRU00176"/>
    </source>
</evidence>
<dbReference type="VEuPathDB" id="FungiDB:BD410DRAFT_778945"/>
<evidence type="ECO:0000259" key="4">
    <source>
        <dbReference type="PROSITE" id="PS50102"/>
    </source>
</evidence>
<evidence type="ECO:0000313" key="6">
    <source>
        <dbReference type="Proteomes" id="UP000294933"/>
    </source>
</evidence>
<feature type="region of interest" description="Disordered" evidence="3">
    <location>
        <begin position="418"/>
        <end position="524"/>
    </location>
</feature>
<dbReference type="Pfam" id="PF00076">
    <property type="entry name" value="RRM_1"/>
    <property type="match status" value="2"/>
</dbReference>
<dbReference type="GO" id="GO:0003723">
    <property type="term" value="F:RNA binding"/>
    <property type="evidence" value="ECO:0007669"/>
    <property type="project" value="UniProtKB-UniRule"/>
</dbReference>
<evidence type="ECO:0000256" key="1">
    <source>
        <dbReference type="ARBA" id="ARBA00022884"/>
    </source>
</evidence>
<feature type="compositionally biased region" description="Acidic residues" evidence="3">
    <location>
        <begin position="178"/>
        <end position="188"/>
    </location>
</feature>
<feature type="compositionally biased region" description="Basic and acidic residues" evidence="3">
    <location>
        <begin position="189"/>
        <end position="203"/>
    </location>
</feature>
<keyword evidence="1 2" id="KW-0694">RNA-binding</keyword>
<feature type="compositionally biased region" description="Basic and acidic residues" evidence="3">
    <location>
        <begin position="1"/>
        <end position="24"/>
    </location>
</feature>
<feature type="compositionally biased region" description="Gly residues" evidence="3">
    <location>
        <begin position="499"/>
        <end position="510"/>
    </location>
</feature>
<name>A0A4Y7PFV3_9AGAM</name>
<dbReference type="SUPFAM" id="SSF54928">
    <property type="entry name" value="RNA-binding domain, RBD"/>
    <property type="match status" value="2"/>
</dbReference>
<dbReference type="Gene3D" id="3.30.70.330">
    <property type="match status" value="2"/>
</dbReference>
<dbReference type="InterPro" id="IPR052462">
    <property type="entry name" value="SLIRP/GR-RBP-like"/>
</dbReference>
<protein>
    <submittedName>
        <fullName evidence="5">RNA-binding domain-containing protein</fullName>
    </submittedName>
</protein>
<gene>
    <name evidence="5" type="ORF">BD410DRAFT_778945</name>
</gene>
<sequence length="524" mass="54512">MAKVERKPKTDKVAAKAGGKDKKAAKVAAAPLHSKEILANAAKLKKPVPAKKPSSSDSDETSSDSDSDTKTKTVPKANGKSPAKPAPPPTVDSDDDSSDDSSEDEKPKAAQVKTTQSPSKATKIATPAKASVQAKPAATSSSSSEEVSSEDEDSKKTAAKPKAAAAVPVKAKAKDTSDSDDSEESSEDDTPKIAPKDAKKESADSSDDSDDEDEDMEDATSAPVHNGKRKADEAAEAPAKKAKVANGDVHASAEGDEATKSIFVGRLSWNVDNDWLAQEFAECGEVVSARVQMDRNTGKSRGFGYVEFATAEAVEKAVALNGKEIDGRAVNIDKSSPRAPNPEKRAKAFGDVASEPSSTLFVGNVSFDTTEDNLWEVFAEYGEVKSVRLPTDRDTQRPKGFGYVEFTDLESAKKAFESAQGLDVQGRPIRLDYSQPRSNDGGGGRGRGGFGGGRGSFGGDRGSFGGDRGYGGRGGGRGRGGDRGRGGRGGRGGDRGGRGGRGAPRGGARTGGAVAFEGRKMTFD</sequence>
<dbReference type="Proteomes" id="UP000294933">
    <property type="component" value="Unassembled WGS sequence"/>
</dbReference>
<dbReference type="EMBL" id="ML170355">
    <property type="protein sequence ID" value="TDL14314.1"/>
    <property type="molecule type" value="Genomic_DNA"/>
</dbReference>